<proteinExistence type="inferred from homology"/>
<dbReference type="EMBL" id="FMTM01000006">
    <property type="protein sequence ID" value="SCW71085.1"/>
    <property type="molecule type" value="Genomic_DNA"/>
</dbReference>
<keyword evidence="5 8" id="KW-0812">Transmembrane</keyword>
<dbReference type="CDD" id="cd06261">
    <property type="entry name" value="TM_PBP2"/>
    <property type="match status" value="1"/>
</dbReference>
<dbReference type="RefSeq" id="WP_092586665.1">
    <property type="nucleotide sequence ID" value="NZ_FMTM01000006.1"/>
</dbReference>
<keyword evidence="3" id="KW-1003">Cell membrane</keyword>
<feature type="transmembrane region" description="Helical" evidence="8">
    <location>
        <begin position="265"/>
        <end position="288"/>
    </location>
</feature>
<evidence type="ECO:0000256" key="4">
    <source>
        <dbReference type="ARBA" id="ARBA00022519"/>
    </source>
</evidence>
<feature type="transmembrane region" description="Helical" evidence="8">
    <location>
        <begin position="356"/>
        <end position="383"/>
    </location>
</feature>
<comment type="similarity">
    <text evidence="8">Belongs to the binding-protein-dependent transport system permease family.</text>
</comment>
<evidence type="ECO:0000256" key="5">
    <source>
        <dbReference type="ARBA" id="ARBA00022692"/>
    </source>
</evidence>
<dbReference type="InterPro" id="IPR000515">
    <property type="entry name" value="MetI-like"/>
</dbReference>
<feature type="domain" description="ABC transmembrane type-1" evidence="9">
    <location>
        <begin position="357"/>
        <end position="547"/>
    </location>
</feature>
<evidence type="ECO:0000256" key="2">
    <source>
        <dbReference type="ARBA" id="ARBA00022448"/>
    </source>
</evidence>
<feature type="transmembrane region" description="Helical" evidence="8">
    <location>
        <begin position="138"/>
        <end position="158"/>
    </location>
</feature>
<accession>A0A1G4SR77</accession>
<dbReference type="GO" id="GO:0055085">
    <property type="term" value="P:transmembrane transport"/>
    <property type="evidence" value="ECO:0007669"/>
    <property type="project" value="InterPro"/>
</dbReference>
<evidence type="ECO:0000259" key="9">
    <source>
        <dbReference type="PROSITE" id="PS50928"/>
    </source>
</evidence>
<feature type="transmembrane region" description="Helical" evidence="8">
    <location>
        <begin position="529"/>
        <end position="549"/>
    </location>
</feature>
<feature type="transmembrane region" description="Helical" evidence="8">
    <location>
        <begin position="395"/>
        <end position="415"/>
    </location>
</feature>
<evidence type="ECO:0000256" key="7">
    <source>
        <dbReference type="ARBA" id="ARBA00023136"/>
    </source>
</evidence>
<keyword evidence="7 8" id="KW-0472">Membrane</keyword>
<name>A0A1G4SR77_9HYPH</name>
<feature type="transmembrane region" description="Helical" evidence="8">
    <location>
        <begin position="170"/>
        <end position="190"/>
    </location>
</feature>
<protein>
    <submittedName>
        <fullName evidence="10">Iron(III) transport system permease protein</fullName>
    </submittedName>
</protein>
<evidence type="ECO:0000313" key="11">
    <source>
        <dbReference type="Proteomes" id="UP000199542"/>
    </source>
</evidence>
<evidence type="ECO:0000313" key="10">
    <source>
        <dbReference type="EMBL" id="SCW71085.1"/>
    </source>
</evidence>
<feature type="transmembrane region" description="Helical" evidence="8">
    <location>
        <begin position="59"/>
        <end position="81"/>
    </location>
</feature>
<dbReference type="Pfam" id="PF00528">
    <property type="entry name" value="BPD_transp_1"/>
    <property type="match status" value="2"/>
</dbReference>
<dbReference type="SUPFAM" id="SSF161098">
    <property type="entry name" value="MetI-like"/>
    <property type="match status" value="2"/>
</dbReference>
<evidence type="ECO:0000256" key="1">
    <source>
        <dbReference type="ARBA" id="ARBA00004429"/>
    </source>
</evidence>
<dbReference type="GO" id="GO:0005886">
    <property type="term" value="C:plasma membrane"/>
    <property type="evidence" value="ECO:0007669"/>
    <property type="project" value="UniProtKB-SubCell"/>
</dbReference>
<feature type="transmembrane region" description="Helical" evidence="8">
    <location>
        <begin position="421"/>
        <end position="439"/>
    </location>
</feature>
<keyword evidence="2 8" id="KW-0813">Transport</keyword>
<evidence type="ECO:0000256" key="3">
    <source>
        <dbReference type="ARBA" id="ARBA00022475"/>
    </source>
</evidence>
<dbReference type="PANTHER" id="PTHR43357">
    <property type="entry name" value="INNER MEMBRANE ABC TRANSPORTER PERMEASE PROTEIN YDCV"/>
    <property type="match status" value="1"/>
</dbReference>
<dbReference type="InterPro" id="IPR035906">
    <property type="entry name" value="MetI-like_sf"/>
</dbReference>
<feature type="transmembrane region" description="Helical" evidence="8">
    <location>
        <begin position="220"/>
        <end position="245"/>
    </location>
</feature>
<feature type="domain" description="ABC transmembrane type-1" evidence="9">
    <location>
        <begin position="102"/>
        <end position="288"/>
    </location>
</feature>
<feature type="transmembrane region" description="Helical" evidence="8">
    <location>
        <begin position="101"/>
        <end position="126"/>
    </location>
</feature>
<dbReference type="Gene3D" id="1.10.3720.10">
    <property type="entry name" value="MetI-like"/>
    <property type="match status" value="2"/>
</dbReference>
<gene>
    <name evidence="10" type="ORF">SAMN02927900_04063</name>
</gene>
<dbReference type="Proteomes" id="UP000199542">
    <property type="component" value="Unassembled WGS sequence"/>
</dbReference>
<dbReference type="AlphaFoldDB" id="A0A1G4SR77"/>
<organism evidence="10 11">
    <name type="scientific">Rhizobium mongolense subsp. loessense</name>
    <dbReference type="NCBI Taxonomy" id="158890"/>
    <lineage>
        <taxon>Bacteria</taxon>
        <taxon>Pseudomonadati</taxon>
        <taxon>Pseudomonadota</taxon>
        <taxon>Alphaproteobacteria</taxon>
        <taxon>Hyphomicrobiales</taxon>
        <taxon>Rhizobiaceae</taxon>
        <taxon>Rhizobium/Agrobacterium group</taxon>
        <taxon>Rhizobium</taxon>
    </lineage>
</organism>
<evidence type="ECO:0000256" key="8">
    <source>
        <dbReference type="RuleBase" id="RU363032"/>
    </source>
</evidence>
<keyword evidence="6 8" id="KW-1133">Transmembrane helix</keyword>
<keyword evidence="4" id="KW-0997">Cell inner membrane</keyword>
<dbReference type="PROSITE" id="PS50928">
    <property type="entry name" value="ABC_TM1"/>
    <property type="match status" value="2"/>
</dbReference>
<sequence>MTQSGNRFKKRRLPSFFSVSKASALLQDNRSLVSGLAPGNGAPVSGTGLLRGRMPHASVVVFATLVAIMSLVPLGFIGWITVNVGWQTVKELVLRPRVGELLVNTIFLEALTIPLSIALAVTLAWLTERTDVPFPRLWSWLAVAPLAVPAFVHSYAWVSLIPGMRGLQSGVFVSVLAYYPFLYLPVAAALRRLDPAIEDAAASLGLDPWRVFFRTILPQLRLAICGGSLLIGLHLLSEYGLYVMIRFDTFSTAIVDQFQSAYNSPAANMLGGVLVACCLFLLGLEILLRGNERYARVGSGSARPADRHRLGWFVVPAILLPGTLALLTLGVPLMTLGRWLYLGGGEIWRLDAVGNAFVQTIVLAVAGGVLTTIAAAPMAWLSVRAPGRFQRLLEACHYYVGSLPGVVVALALVTITVRLALPLYQTFATLIVAYVLLFLPRAMVGLRASIAQAPVELERAAMCLGRTPSQAVRQITMRLAAPGFAASIALSALGITNELTATLMLSPNGVETLATKFWSLTSEIDYVSAAPYAVMMIVLSLPLTLLLYAQSKRTAGQ</sequence>
<evidence type="ECO:0000256" key="6">
    <source>
        <dbReference type="ARBA" id="ARBA00022989"/>
    </source>
</evidence>
<dbReference type="PANTHER" id="PTHR43357:SF3">
    <property type="entry name" value="FE(3+)-TRANSPORT SYSTEM PERMEASE PROTEIN FBPB 2"/>
    <property type="match status" value="1"/>
</dbReference>
<feature type="transmembrane region" description="Helical" evidence="8">
    <location>
        <begin position="309"/>
        <end position="336"/>
    </location>
</feature>
<reference evidence="10 11" key="1">
    <citation type="submission" date="2016-10" db="EMBL/GenBank/DDBJ databases">
        <authorList>
            <person name="de Groot N.N."/>
        </authorList>
    </citation>
    <scope>NUCLEOTIDE SEQUENCE [LARGE SCALE GENOMIC DNA]</scope>
    <source>
        <strain evidence="10 11">CGMCC 1.3401</strain>
    </source>
</reference>
<feature type="transmembrane region" description="Helical" evidence="8">
    <location>
        <begin position="475"/>
        <end position="495"/>
    </location>
</feature>
<comment type="subcellular location">
    <subcellularLocation>
        <location evidence="1">Cell inner membrane</location>
        <topology evidence="1">Multi-pass membrane protein</topology>
    </subcellularLocation>
    <subcellularLocation>
        <location evidence="8">Cell membrane</location>
        <topology evidence="8">Multi-pass membrane protein</topology>
    </subcellularLocation>
</comment>